<dbReference type="OrthoDB" id="17508at2759"/>
<dbReference type="Proteomes" id="UP000007797">
    <property type="component" value="Unassembled WGS sequence"/>
</dbReference>
<feature type="region of interest" description="Disordered" evidence="1">
    <location>
        <begin position="444"/>
        <end position="466"/>
    </location>
</feature>
<feature type="compositionally biased region" description="Low complexity" evidence="1">
    <location>
        <begin position="212"/>
        <end position="228"/>
    </location>
</feature>
<dbReference type="KEGG" id="dfa:DFA_10270"/>
<evidence type="ECO:0000256" key="1">
    <source>
        <dbReference type="SAM" id="MobiDB-lite"/>
    </source>
</evidence>
<sequence>MINVYEGIKGVKKVKSLSNEDIQNATQLGSLPSGVTVLLTKSHVEFSVALEGKRQQTDDVVWLGFHYSSSFQKFQKLFAKSLQNPSFENIQALLHKTLTTKFEDPYSSPLYITGTNDSKAYWTVSLPDKSIFGHIPLHRSDSFHSLQSYPIIHLEFSDMQVIIGTDLDRNQLFPSYPNIDTLYTQTLRNIDPIFSQHKWSSTVIPSIKSNEDNNQNNNNNNNNSSSSSLQKTFLNKNQFDLEKLSRWFLKKFNPVHPLTFVYGVSFYKKGVTKTIDMMTLKSSTSGKSYIVNLVHTFRLSPQLDYFKDTEAQKSYEIENLPKYIASFSDLERDCQIIKNLIPSTSVSIYNPFFEKHTHRKSNIPSPLTLESTFFNEPVNQNQNNQNNQNQNTHKNQQPKQNRIDDNINIDLLANIIGKSVFDFNQQQFYSHVRHSFFSTTILSSSSPLPTTSSSSSSSLSLSIPYN</sequence>
<feature type="compositionally biased region" description="Low complexity" evidence="1">
    <location>
        <begin position="379"/>
        <end position="400"/>
    </location>
</feature>
<accession>F4Q9R6</accession>
<feature type="region of interest" description="Disordered" evidence="1">
    <location>
        <begin position="206"/>
        <end position="229"/>
    </location>
</feature>
<evidence type="ECO:0000313" key="3">
    <source>
        <dbReference type="Proteomes" id="UP000007797"/>
    </source>
</evidence>
<dbReference type="GeneID" id="14867732"/>
<keyword evidence="3" id="KW-1185">Reference proteome</keyword>
<reference evidence="3" key="1">
    <citation type="journal article" date="2011" name="Genome Res.">
        <title>Phylogeny-wide analysis of social amoeba genomes highlights ancient origins for complex intercellular communication.</title>
        <authorList>
            <person name="Heidel A.J."/>
            <person name="Lawal H.M."/>
            <person name="Felder M."/>
            <person name="Schilde C."/>
            <person name="Helps N.R."/>
            <person name="Tunggal B."/>
            <person name="Rivero F."/>
            <person name="John U."/>
            <person name="Schleicher M."/>
            <person name="Eichinger L."/>
            <person name="Platzer M."/>
            <person name="Noegel A.A."/>
            <person name="Schaap P."/>
            <person name="Gloeckner G."/>
        </authorList>
    </citation>
    <scope>NUCLEOTIDE SEQUENCE [LARGE SCALE GENOMIC DNA]</scope>
    <source>
        <strain evidence="3">SH3</strain>
    </source>
</reference>
<dbReference type="AlphaFoldDB" id="F4Q9R6"/>
<organism evidence="2 3">
    <name type="scientific">Cavenderia fasciculata</name>
    <name type="common">Slime mold</name>
    <name type="synonym">Dictyostelium fasciculatum</name>
    <dbReference type="NCBI Taxonomy" id="261658"/>
    <lineage>
        <taxon>Eukaryota</taxon>
        <taxon>Amoebozoa</taxon>
        <taxon>Evosea</taxon>
        <taxon>Eumycetozoa</taxon>
        <taxon>Dictyostelia</taxon>
        <taxon>Acytosteliales</taxon>
        <taxon>Cavenderiaceae</taxon>
        <taxon>Cavenderia</taxon>
    </lineage>
</organism>
<name>F4Q9R6_CACFS</name>
<dbReference type="RefSeq" id="XP_004354177.1">
    <property type="nucleotide sequence ID" value="XM_004354125.1"/>
</dbReference>
<gene>
    <name evidence="2" type="ORF">DFA_10270</name>
</gene>
<proteinExistence type="predicted"/>
<dbReference type="STRING" id="1054147.F4Q9R6"/>
<feature type="region of interest" description="Disordered" evidence="1">
    <location>
        <begin position="377"/>
        <end position="400"/>
    </location>
</feature>
<evidence type="ECO:0000313" key="2">
    <source>
        <dbReference type="EMBL" id="EGG15435.1"/>
    </source>
</evidence>
<dbReference type="EMBL" id="GL883026">
    <property type="protein sequence ID" value="EGG15435.1"/>
    <property type="molecule type" value="Genomic_DNA"/>
</dbReference>
<dbReference type="OMA" id="FEKHTHR"/>
<protein>
    <submittedName>
        <fullName evidence="2">Uncharacterized protein</fullName>
    </submittedName>
</protein>